<evidence type="ECO:0000313" key="2">
    <source>
        <dbReference type="Proteomes" id="UP000178129"/>
    </source>
</evidence>
<comment type="caution">
    <text evidence="1">The sequence shown here is derived from an EMBL/GenBank/DDBJ whole genome shotgun (WGS) entry which is preliminary data.</text>
</comment>
<accession>A0A1E1LFE5</accession>
<gene>
    <name evidence="1" type="ORF">RCO7_04046</name>
</gene>
<name>A0A1E1LFE5_9HELO</name>
<dbReference type="InParanoid" id="A0A1E1LFE5"/>
<dbReference type="Proteomes" id="UP000178129">
    <property type="component" value="Unassembled WGS sequence"/>
</dbReference>
<sequence>MAAIREVEVGVGCILYLKPLTSTEHLRCKKHQDCLLEQEAYGHPVVVIGTPSRNNSRDKLVHFLLMTSSAKHFETRTPVGHKQDEILIRSRYWLEGSKWMAKPSHVKMEHVFALPLSRFSPYEQDSKKRKGSKAYNFRLDKASYITLMLRMCLKPQEYAATRDLKLVTTPASTSAETVTVYKAQLLDMQPARSGSLIQMSTGGAAHHSSRYASGSQSSRSSEFINVGTSPASISQGILVFENYSNIAVEFLGAGKISDEYTMRITRPVESGFLKPNWLQRAPSGLTKLVPKPGTPRLADKIGTQLLEPKVECP</sequence>
<protein>
    <submittedName>
        <fullName evidence="1">Uncharacterized protein</fullName>
    </submittedName>
</protein>
<dbReference type="AlphaFoldDB" id="A0A1E1LFE5"/>
<evidence type="ECO:0000313" key="1">
    <source>
        <dbReference type="EMBL" id="CZT09172.1"/>
    </source>
</evidence>
<proteinExistence type="predicted"/>
<dbReference type="EMBL" id="FJUW01000049">
    <property type="protein sequence ID" value="CZT09172.1"/>
    <property type="molecule type" value="Genomic_DNA"/>
</dbReference>
<keyword evidence="2" id="KW-1185">Reference proteome</keyword>
<reference evidence="2" key="1">
    <citation type="submission" date="2016-03" db="EMBL/GenBank/DDBJ databases">
        <authorList>
            <person name="Ploux O."/>
        </authorList>
    </citation>
    <scope>NUCLEOTIDE SEQUENCE [LARGE SCALE GENOMIC DNA]</scope>
    <source>
        <strain evidence="2">UK7</strain>
    </source>
</reference>
<organism evidence="1 2">
    <name type="scientific">Rhynchosporium graminicola</name>
    <dbReference type="NCBI Taxonomy" id="2792576"/>
    <lineage>
        <taxon>Eukaryota</taxon>
        <taxon>Fungi</taxon>
        <taxon>Dikarya</taxon>
        <taxon>Ascomycota</taxon>
        <taxon>Pezizomycotina</taxon>
        <taxon>Leotiomycetes</taxon>
        <taxon>Helotiales</taxon>
        <taxon>Ploettnerulaceae</taxon>
        <taxon>Rhynchosporium</taxon>
    </lineage>
</organism>